<sequence>MPKTPPAEQDEGPDAEPVGQRSAQIAQTEDPCTHGGVVTSLEGDPTAQGGEPTIQGGEPTGEVVVIIPNETRGGEEA</sequence>
<accession>A0A6J5UPM1</accession>
<evidence type="ECO:0000313" key="3">
    <source>
        <dbReference type="Proteomes" id="UP000507222"/>
    </source>
</evidence>
<protein>
    <submittedName>
        <fullName evidence="2">Uncharacterized protein</fullName>
    </submittedName>
</protein>
<proteinExistence type="predicted"/>
<feature type="region of interest" description="Disordered" evidence="1">
    <location>
        <begin position="1"/>
        <end position="59"/>
    </location>
</feature>
<name>A0A6J5UPM1_PRUAR</name>
<gene>
    <name evidence="2" type="ORF">CURHAP_LOCUS29493</name>
</gene>
<evidence type="ECO:0000256" key="1">
    <source>
        <dbReference type="SAM" id="MobiDB-lite"/>
    </source>
</evidence>
<dbReference type="EMBL" id="CAEKDK010000004">
    <property type="protein sequence ID" value="CAB4278479.1"/>
    <property type="molecule type" value="Genomic_DNA"/>
</dbReference>
<organism evidence="2 3">
    <name type="scientific">Prunus armeniaca</name>
    <name type="common">Apricot</name>
    <name type="synonym">Armeniaca vulgaris</name>
    <dbReference type="NCBI Taxonomy" id="36596"/>
    <lineage>
        <taxon>Eukaryota</taxon>
        <taxon>Viridiplantae</taxon>
        <taxon>Streptophyta</taxon>
        <taxon>Embryophyta</taxon>
        <taxon>Tracheophyta</taxon>
        <taxon>Spermatophyta</taxon>
        <taxon>Magnoliopsida</taxon>
        <taxon>eudicotyledons</taxon>
        <taxon>Gunneridae</taxon>
        <taxon>Pentapetalae</taxon>
        <taxon>rosids</taxon>
        <taxon>fabids</taxon>
        <taxon>Rosales</taxon>
        <taxon>Rosaceae</taxon>
        <taxon>Amygdaloideae</taxon>
        <taxon>Amygdaleae</taxon>
        <taxon>Prunus</taxon>
    </lineage>
</organism>
<dbReference type="Proteomes" id="UP000507222">
    <property type="component" value="Unassembled WGS sequence"/>
</dbReference>
<evidence type="ECO:0000313" key="2">
    <source>
        <dbReference type="EMBL" id="CAB4278479.1"/>
    </source>
</evidence>
<dbReference type="AlphaFoldDB" id="A0A6J5UPM1"/>
<reference evidence="2 3" key="1">
    <citation type="submission" date="2020-05" db="EMBL/GenBank/DDBJ databases">
        <authorList>
            <person name="Campoy J."/>
            <person name="Schneeberger K."/>
            <person name="Spophaly S."/>
        </authorList>
    </citation>
    <scope>NUCLEOTIDE SEQUENCE [LARGE SCALE GENOMIC DNA]</scope>
    <source>
        <strain evidence="2">PruArmRojPasFocal</strain>
    </source>
</reference>